<evidence type="ECO:0000256" key="2">
    <source>
        <dbReference type="SAM" id="MobiDB-lite"/>
    </source>
</evidence>
<comment type="similarity">
    <text evidence="1">Belongs to the TEL2 family.</text>
</comment>
<dbReference type="Proteomes" id="UP001446871">
    <property type="component" value="Unassembled WGS sequence"/>
</dbReference>
<dbReference type="PANTHER" id="PTHR15830">
    <property type="entry name" value="TELOMERE LENGTH REGULATION PROTEIN TEL2 FAMILY MEMBER"/>
    <property type="match status" value="1"/>
</dbReference>
<name>A0ABR1WI77_9PEZI</name>
<reference evidence="4 5" key="1">
    <citation type="submission" date="2023-01" db="EMBL/GenBank/DDBJ databases">
        <title>Analysis of 21 Apiospora genomes using comparative genomics revels a genus with tremendous synthesis potential of carbohydrate active enzymes and secondary metabolites.</title>
        <authorList>
            <person name="Sorensen T."/>
        </authorList>
    </citation>
    <scope>NUCLEOTIDE SEQUENCE [LARGE SCALE GENOMIC DNA]</scope>
    <source>
        <strain evidence="4 5">CBS 83171</strain>
    </source>
</reference>
<accession>A0ABR1WI77</accession>
<dbReference type="EMBL" id="JAQQWM010000001">
    <property type="protein sequence ID" value="KAK8082191.1"/>
    <property type="molecule type" value="Genomic_DNA"/>
</dbReference>
<dbReference type="InterPro" id="IPR051970">
    <property type="entry name" value="TEL2_Regulation"/>
</dbReference>
<feature type="domain" description="Telomere length regulation protein conserved" evidence="3">
    <location>
        <begin position="600"/>
        <end position="709"/>
    </location>
</feature>
<dbReference type="Pfam" id="PF10193">
    <property type="entry name" value="Telomere_reg-2"/>
    <property type="match status" value="1"/>
</dbReference>
<protein>
    <submittedName>
        <fullName evidence="4">Telomere length regulation protein</fullName>
    </submittedName>
</protein>
<evidence type="ECO:0000313" key="5">
    <source>
        <dbReference type="Proteomes" id="UP001446871"/>
    </source>
</evidence>
<gene>
    <name evidence="4" type="ORF">PG996_000972</name>
</gene>
<feature type="region of interest" description="Disordered" evidence="2">
    <location>
        <begin position="515"/>
        <end position="553"/>
    </location>
</feature>
<dbReference type="PANTHER" id="PTHR15830:SF10">
    <property type="entry name" value="TELOMERE LENGTH REGULATION PROTEIN TEL2 HOMOLOG"/>
    <property type="match status" value="1"/>
</dbReference>
<organism evidence="4 5">
    <name type="scientific">Apiospora saccharicola</name>
    <dbReference type="NCBI Taxonomy" id="335842"/>
    <lineage>
        <taxon>Eukaryota</taxon>
        <taxon>Fungi</taxon>
        <taxon>Dikarya</taxon>
        <taxon>Ascomycota</taxon>
        <taxon>Pezizomycotina</taxon>
        <taxon>Sordariomycetes</taxon>
        <taxon>Xylariomycetidae</taxon>
        <taxon>Amphisphaeriales</taxon>
        <taxon>Apiosporaceae</taxon>
        <taxon>Apiospora</taxon>
    </lineage>
</organism>
<evidence type="ECO:0000256" key="1">
    <source>
        <dbReference type="ARBA" id="ARBA00006133"/>
    </source>
</evidence>
<dbReference type="InterPro" id="IPR038528">
    <property type="entry name" value="TEL2_C_sf"/>
</dbReference>
<proteinExistence type="inferred from homology"/>
<feature type="compositionally biased region" description="Basic and acidic residues" evidence="2">
    <location>
        <begin position="522"/>
        <end position="538"/>
    </location>
</feature>
<evidence type="ECO:0000313" key="4">
    <source>
        <dbReference type="EMBL" id="KAK8082191.1"/>
    </source>
</evidence>
<dbReference type="Gene3D" id="1.25.40.720">
    <property type="entry name" value="Telomere length regulation protein 2, C-terminal domain"/>
    <property type="match status" value="2"/>
</dbReference>
<comment type="caution">
    <text evidence="4">The sequence shown here is derived from an EMBL/GenBank/DDBJ whole genome shotgun (WGS) entry which is preliminary data.</text>
</comment>
<evidence type="ECO:0000259" key="3">
    <source>
        <dbReference type="Pfam" id="PF10193"/>
    </source>
</evidence>
<dbReference type="InterPro" id="IPR019337">
    <property type="entry name" value="Telomere_length_regulation_dom"/>
</dbReference>
<keyword evidence="5" id="KW-1185">Reference proteome</keyword>
<sequence>MEELLTPVSQTYRSSNQTGDLLTLSNTAKSRAEPQIGFKASTPGEVLEVLKGQPGYDDLLQILKWLRDGTKGTHQFDIRKPNPQSAQIIHVLVTEIVPNYWTLLKESSTSQKKSQPVDLLITSLQSIGGLNATLTYIRALLQEARKDPKGFKHSPATPNLAPVLSLVACILKHNAPIQSIWQAVSSTEDNAGKIRALRQDFVSLIAGGKVISLAAEAEDVLHQADMLEEPSWIANSKLYAEWLGSDLVGWTRSNPVSGDLKMIADLTGRGLKLGHSDLLIKILFTGLVLHDEPQPTFEKLLDSWSAPDQRKVLLIVLKLLSSDYLSSVDSDDAIEDYPIIWAAACALQAVIGTSSVRKAQLIAWLTSATGAGLGETCGIRRAALTVLADDKEAIFSVLESSLGLLGDQLYIKHSPMLQQEAHAQVLLLSAGYVHRKSPIKLNVLLRSSNFLNTISNRIGASQDRAKFLGMVVGEALSGLIHNEDKRLNFHMDMTNTGEGKWYKSLVTVADKIGPMSPLKSQEIPKEKPAAPRPKKEIPKSAPKPARSMPQSGFIIEEIEDDEETGEEEDDDLIAYAKPDSDAEDEDDDPTMINRNKPKAPVYIRDLIVYLRDTENYDRQKLALATAPVLIRRKANHGTEFSAHAEELASLLVGLEDKYELDDFYSLRTQGMIAIIVAQPQKMARWFAKTFFDGDYSLSQRASVLIVLGISGREIAGFEASGYSDIASFPSKKLPAKIEKHYEPFAPANQYISGSASEPASLKAIPPNALDSISQSLSQAFLAPLAAEAADAAIGPDVLKLSSFTSRLQQQNSSSAAGAPLSASRPKARGVRAIPNTTANLLATSFFFPLTSRFQAALHSASATKRGILFEPSLLTLYLKTLALLLHAAGPSVLALPQMTAELWDLLLGVRIHCVGEVGVSGAVLFGLMALLDVNENDSRGLCQRHGHEVVESVEWVSGVFDRTRGGDQGGNGEENQVKMMAAGVLIRLREMIEKYRALLMGDMIGYG</sequence>